<dbReference type="PATRIC" id="fig|1229493.5.peg.417"/>
<comment type="caution">
    <text evidence="1">The sequence shown here is derived from an EMBL/GenBank/DDBJ whole genome shotgun (WGS) entry which is preliminary data.</text>
</comment>
<evidence type="ECO:0000313" key="1">
    <source>
        <dbReference type="EMBL" id="KIF54083.1"/>
    </source>
</evidence>
<accession>A0A0C1VVV0</accession>
<dbReference type="EMBL" id="JPRD01000011">
    <property type="protein sequence ID" value="KIF54083.1"/>
    <property type="molecule type" value="Genomic_DNA"/>
</dbReference>
<dbReference type="AlphaFoldDB" id="A0A0C1VVV0"/>
<name>A0A0C1VVV0_9VIBR</name>
<reference evidence="1 2" key="1">
    <citation type="submission" date="2014-07" db="EMBL/GenBank/DDBJ databases">
        <title>Unique and conserved regions in Vibrio harveyi and related species in comparison with the shrimp pathogen Vibrio harveyi CAIM 1792.</title>
        <authorList>
            <person name="Espinoza-Valles I."/>
            <person name="Vora G."/>
            <person name="Leekitcharoenphon P."/>
            <person name="Ussery D."/>
            <person name="Hoj L."/>
            <person name="Gomez-Gil B."/>
        </authorList>
    </citation>
    <scope>NUCLEOTIDE SEQUENCE [LARGE SCALE GENOMIC DNA]</scope>
    <source>
        <strain evidence="2">CAIM 1854 / LMG 25443</strain>
    </source>
</reference>
<dbReference type="Proteomes" id="UP000031586">
    <property type="component" value="Unassembled WGS sequence"/>
</dbReference>
<organism evidence="1 2">
    <name type="scientific">Vibrio owensii CAIM 1854 = LMG 25443</name>
    <dbReference type="NCBI Taxonomy" id="1229493"/>
    <lineage>
        <taxon>Bacteria</taxon>
        <taxon>Pseudomonadati</taxon>
        <taxon>Pseudomonadota</taxon>
        <taxon>Gammaproteobacteria</taxon>
        <taxon>Vibrionales</taxon>
        <taxon>Vibrionaceae</taxon>
        <taxon>Vibrio</taxon>
    </lineage>
</organism>
<protein>
    <submittedName>
        <fullName evidence="1">Uncharacterized protein</fullName>
    </submittedName>
</protein>
<evidence type="ECO:0000313" key="2">
    <source>
        <dbReference type="Proteomes" id="UP000031586"/>
    </source>
</evidence>
<gene>
    <name evidence="1" type="ORF">H735_06755</name>
</gene>
<sequence length="246" mass="27931">MIGDYALIHDFPELKQHLVDNNGKKSAMRDVLGVIYLIDCYFTGRHKHRSNQSLMAVSQKLLQKLFGQTQSYSMVNWKESDLLGKFAEVNSQHLLSKFMYTTGVYDKESGESRAWGFKPMMLERLYDFTSGYRGYIKNVPNGMRPTGRMVSVQVGSIPKVDKWGDSVSGVTGKNHSDIAKQCNVATHTVKNWVKSGRIHLNPVSEFVGVPCLLADCHIDTYIHRYIHKELSFSQKSTFYVCTPCCT</sequence>
<proteinExistence type="predicted"/>